<protein>
    <submittedName>
        <fullName evidence="1">Mu-like prophage FluMu protein gp41</fullName>
    </submittedName>
</protein>
<dbReference type="AlphaFoldDB" id="A0A1A8TBU5"/>
<organism evidence="1 2">
    <name type="scientific">Marinomonas spartinae</name>
    <dbReference type="NCBI Taxonomy" id="1792290"/>
    <lineage>
        <taxon>Bacteria</taxon>
        <taxon>Pseudomonadati</taxon>
        <taxon>Pseudomonadota</taxon>
        <taxon>Gammaproteobacteria</taxon>
        <taxon>Oceanospirillales</taxon>
        <taxon>Oceanospirillaceae</taxon>
        <taxon>Marinomonas</taxon>
    </lineage>
</organism>
<dbReference type="EMBL" id="FLOB01000003">
    <property type="protein sequence ID" value="SBS30463.1"/>
    <property type="molecule type" value="Genomic_DNA"/>
</dbReference>
<reference evidence="1 2" key="1">
    <citation type="submission" date="2016-06" db="EMBL/GenBank/DDBJ databases">
        <authorList>
            <person name="Kjaerup R.B."/>
            <person name="Dalgaard T.S."/>
            <person name="Juul-Madsen H.R."/>
        </authorList>
    </citation>
    <scope>NUCLEOTIDE SEQUENCE [LARGE SCALE GENOMIC DNA]</scope>
    <source>
        <strain evidence="1 2">CECT 8886</strain>
    </source>
</reference>
<dbReference type="RefSeq" id="WP_083200884.1">
    <property type="nucleotide sequence ID" value="NZ_FLOB01000003.1"/>
</dbReference>
<accession>A0A1A8TBU5</accession>
<dbReference type="OrthoDB" id="5892908at2"/>
<dbReference type="Proteomes" id="UP000092544">
    <property type="component" value="Unassembled WGS sequence"/>
</dbReference>
<keyword evidence="2" id="KW-1185">Reference proteome</keyword>
<sequence length="124" mass="13403">MHQVTLEKGLMVGEKQHLKATLRPLSAGDIIAAMEESERVIMAPNGEGKFEPTLLLSNALMGVNTLRRQVASLGEIQGPLEVEQFKLLSDIDLDLLQKGVTAMDMATAKAMVERGRDVATGSDD</sequence>
<dbReference type="Pfam" id="PF23746">
    <property type="entry name" value="Gp41_Mu"/>
    <property type="match status" value="1"/>
</dbReference>
<gene>
    <name evidence="1" type="ORF">MSP8886_01821</name>
</gene>
<proteinExistence type="predicted"/>
<dbReference type="STRING" id="1792290.MSP8886_01821"/>
<evidence type="ECO:0000313" key="2">
    <source>
        <dbReference type="Proteomes" id="UP000092544"/>
    </source>
</evidence>
<dbReference type="InterPro" id="IPR056974">
    <property type="entry name" value="Tail_Gp41-like"/>
</dbReference>
<evidence type="ECO:0000313" key="1">
    <source>
        <dbReference type="EMBL" id="SBS30463.1"/>
    </source>
</evidence>
<name>A0A1A8TBU5_9GAMM</name>